<dbReference type="RefSeq" id="WP_130531993.1">
    <property type="nucleotide sequence ID" value="NZ_CAWZZE010000035.1"/>
</dbReference>
<dbReference type="InterPro" id="IPR024079">
    <property type="entry name" value="MetalloPept_cat_dom_sf"/>
</dbReference>
<comment type="similarity">
    <text evidence="1 7">Belongs to the peptidase M3 family.</text>
</comment>
<evidence type="ECO:0000256" key="5">
    <source>
        <dbReference type="ARBA" id="ARBA00022833"/>
    </source>
</evidence>
<evidence type="ECO:0000256" key="3">
    <source>
        <dbReference type="ARBA" id="ARBA00022723"/>
    </source>
</evidence>
<evidence type="ECO:0000259" key="9">
    <source>
        <dbReference type="Pfam" id="PF01432"/>
    </source>
</evidence>
<feature type="signal peptide" evidence="8">
    <location>
        <begin position="1"/>
        <end position="20"/>
    </location>
</feature>
<dbReference type="Gene3D" id="1.10.1370.40">
    <property type="match status" value="1"/>
</dbReference>
<protein>
    <submittedName>
        <fullName evidence="10">Peptidyl-dipeptidase Dcp</fullName>
        <ecNumber evidence="10">3.4.15.5</ecNumber>
    </submittedName>
</protein>
<evidence type="ECO:0000256" key="1">
    <source>
        <dbReference type="ARBA" id="ARBA00006040"/>
    </source>
</evidence>
<dbReference type="PANTHER" id="PTHR43660:SF1">
    <property type="entry name" value="DIPEPTIDYL CARBOXYPEPTIDASE"/>
    <property type="match status" value="1"/>
</dbReference>
<dbReference type="EC" id="3.4.15.5" evidence="10"/>
<dbReference type="SUPFAM" id="SSF55486">
    <property type="entry name" value="Metalloproteases ('zincins'), catalytic domain"/>
    <property type="match status" value="1"/>
</dbReference>
<evidence type="ECO:0000256" key="6">
    <source>
        <dbReference type="ARBA" id="ARBA00023049"/>
    </source>
</evidence>
<name>A0ABY1WAU2_9GAMM</name>
<dbReference type="InterPro" id="IPR034005">
    <property type="entry name" value="M3A_DCP"/>
</dbReference>
<keyword evidence="8" id="KW-0732">Signal</keyword>
<accession>A0ABY1WAU2</accession>
<comment type="caution">
    <text evidence="10">The sequence shown here is derived from an EMBL/GenBank/DDBJ whole genome shotgun (WGS) entry which is preliminary data.</text>
</comment>
<evidence type="ECO:0000313" key="10">
    <source>
        <dbReference type="EMBL" id="TAA17648.1"/>
    </source>
</evidence>
<dbReference type="InterPro" id="IPR045090">
    <property type="entry name" value="Pept_M3A_M3B"/>
</dbReference>
<evidence type="ECO:0000256" key="7">
    <source>
        <dbReference type="RuleBase" id="RU003435"/>
    </source>
</evidence>
<keyword evidence="4 7" id="KW-0378">Hydrolase</keyword>
<sequence>MTRTLALATAISLALAACHAQTEADAVKPAASTPAADAAPQRANPLLSASTLPFQAPPFDKIQDSDYLPAFEEGMQQHLAEIRKIADNPEPATFANTLEAMERSGETLTRVSRIFFGLVQADTNDARQKIQEEIAPKLAAHQDEINLDPKLFARIKSLYDQRDTLNLDPEQKRLVEYEYQEFVRAGAQLSDADKATLRKLNIEETTLATQFHTKLVAAAAAGAVVVDDKAKLDGLSDGDIASAAQDAAARKLDGKYLLALQNTTQQPVLASLKDRDLRLQVMSASQTRAEKGDANDTRQTVQRLAQLRAQKAKLLGFDSYAAYSLSDQMAKTPDAALKLLTDTVPAATAKARSEAAEMQKVIDAQQGGFKLTAADWDFYAEQVRKAKYDLDEAQIKPYFELDNVLKNGVFYAATQLYGITFKERTDIPTYHDGMKVYEVFDQDGKSLALFYTDYFKRDSKSGGAWMDEFVGQNGLSGTKPVVYNVCNFTKPAPGQPALLSFDDVTTMFHEFGHALHGMFSNVKYPTLAGTATSRDFVEFPSQFNEHWASDPKVFAHYAKHYQTGEAMPADLVEKIKKSRTFNQGYATTEYLSAALLDLSWHTLPADAPLQDVDKFEADSLKKYKVDLAEVPPRYRTTYFDHIWGGGYSAGYYAYFWAEVLDDDAFEWFKEHGGLSRKNGDIFRDKILSRGNTVDLATLYRDFRGKDPSVAPLLENRGLK</sequence>
<gene>
    <name evidence="10" type="ORF">EA658_17780</name>
</gene>
<dbReference type="Gene3D" id="3.40.390.10">
    <property type="entry name" value="Collagenase (Catalytic Domain)"/>
    <property type="match status" value="1"/>
</dbReference>
<comment type="cofactor">
    <cofactor evidence="7">
        <name>Zn(2+)</name>
        <dbReference type="ChEBI" id="CHEBI:29105"/>
    </cofactor>
    <text evidence="7">Binds 1 zinc ion.</text>
</comment>
<keyword evidence="2 7" id="KW-0645">Protease</keyword>
<keyword evidence="5 7" id="KW-0862">Zinc</keyword>
<dbReference type="GO" id="GO:0004180">
    <property type="term" value="F:carboxypeptidase activity"/>
    <property type="evidence" value="ECO:0007669"/>
    <property type="project" value="UniProtKB-KW"/>
</dbReference>
<keyword evidence="10" id="KW-0121">Carboxypeptidase</keyword>
<dbReference type="Proteomes" id="UP000293089">
    <property type="component" value="Unassembled WGS sequence"/>
</dbReference>
<dbReference type="PANTHER" id="PTHR43660">
    <property type="entry name" value="DIPEPTIDYL CARBOXYPEPTIDASE"/>
    <property type="match status" value="1"/>
</dbReference>
<keyword evidence="6 7" id="KW-0482">Metalloprotease</keyword>
<evidence type="ECO:0000313" key="11">
    <source>
        <dbReference type="Proteomes" id="UP000293089"/>
    </source>
</evidence>
<feature type="chain" id="PRO_5047468280" evidence="8">
    <location>
        <begin position="21"/>
        <end position="719"/>
    </location>
</feature>
<evidence type="ECO:0000256" key="8">
    <source>
        <dbReference type="SAM" id="SignalP"/>
    </source>
</evidence>
<dbReference type="NCBIfam" id="NF007624">
    <property type="entry name" value="PRK10280.1"/>
    <property type="match status" value="1"/>
</dbReference>
<dbReference type="Gene3D" id="1.10.1370.10">
    <property type="entry name" value="Neurolysin, domain 3"/>
    <property type="match status" value="1"/>
</dbReference>
<dbReference type="CDD" id="cd06456">
    <property type="entry name" value="M3A_DCP"/>
    <property type="match status" value="1"/>
</dbReference>
<proteinExistence type="inferred from homology"/>
<reference evidence="10 11" key="1">
    <citation type="submission" date="2019-02" db="EMBL/GenBank/DDBJ databases">
        <title>WGS of Pseudoxanthomonas species novum from clinical isolates.</title>
        <authorList>
            <person name="Bernier A.-M."/>
            <person name="Bernard K."/>
            <person name="Vachon A."/>
        </authorList>
    </citation>
    <scope>NUCLEOTIDE SEQUENCE [LARGE SCALE GENOMIC DNA]</scope>
    <source>
        <strain evidence="11">NML 170316</strain>
    </source>
</reference>
<dbReference type="PROSITE" id="PS51257">
    <property type="entry name" value="PROKAR_LIPOPROTEIN"/>
    <property type="match status" value="1"/>
</dbReference>
<dbReference type="GO" id="GO:0008241">
    <property type="term" value="F:peptidyl-dipeptidase activity"/>
    <property type="evidence" value="ECO:0007669"/>
    <property type="project" value="UniProtKB-EC"/>
</dbReference>
<organism evidence="10 11">
    <name type="scientific">Pseudoxanthomonas winnipegensis</name>
    <dbReference type="NCBI Taxonomy" id="2480810"/>
    <lineage>
        <taxon>Bacteria</taxon>
        <taxon>Pseudomonadati</taxon>
        <taxon>Pseudomonadota</taxon>
        <taxon>Gammaproteobacteria</taxon>
        <taxon>Lysobacterales</taxon>
        <taxon>Lysobacteraceae</taxon>
        <taxon>Pseudoxanthomonas</taxon>
    </lineage>
</organism>
<evidence type="ECO:0000256" key="2">
    <source>
        <dbReference type="ARBA" id="ARBA00022670"/>
    </source>
</evidence>
<keyword evidence="11" id="KW-1185">Reference proteome</keyword>
<keyword evidence="3 7" id="KW-0479">Metal-binding</keyword>
<dbReference type="EMBL" id="SHME01000005">
    <property type="protein sequence ID" value="TAA17648.1"/>
    <property type="molecule type" value="Genomic_DNA"/>
</dbReference>
<feature type="domain" description="Peptidase M3A/M3B catalytic" evidence="9">
    <location>
        <begin position="269"/>
        <end position="717"/>
    </location>
</feature>
<dbReference type="InterPro" id="IPR024077">
    <property type="entry name" value="Neurolysin/TOP_dom2"/>
</dbReference>
<evidence type="ECO:0000256" key="4">
    <source>
        <dbReference type="ARBA" id="ARBA00022801"/>
    </source>
</evidence>
<dbReference type="InterPro" id="IPR001567">
    <property type="entry name" value="Pept_M3A_M3B_dom"/>
</dbReference>
<dbReference type="Pfam" id="PF01432">
    <property type="entry name" value="Peptidase_M3"/>
    <property type="match status" value="1"/>
</dbReference>